<protein>
    <recommendedName>
        <fullName evidence="5">ADP-ribosylglycohydrolase</fullName>
    </recommendedName>
</protein>
<feature type="binding site" evidence="1">
    <location>
        <position position="283"/>
    </location>
    <ligand>
        <name>Mg(2+)</name>
        <dbReference type="ChEBI" id="CHEBI:18420"/>
        <label>1</label>
    </ligand>
</feature>
<feature type="region of interest" description="Disordered" evidence="2">
    <location>
        <begin position="318"/>
        <end position="433"/>
    </location>
</feature>
<feature type="binding site" evidence="1">
    <location>
        <position position="68"/>
    </location>
    <ligand>
        <name>Mg(2+)</name>
        <dbReference type="ChEBI" id="CHEBI:18420"/>
        <label>1</label>
    </ligand>
</feature>
<name>A0A7W3XY14_9ACTN</name>
<feature type="region of interest" description="Disordered" evidence="2">
    <location>
        <begin position="1"/>
        <end position="22"/>
    </location>
</feature>
<feature type="compositionally biased region" description="Basic and acidic residues" evidence="2">
    <location>
        <begin position="368"/>
        <end position="377"/>
    </location>
</feature>
<dbReference type="InterPro" id="IPR005502">
    <property type="entry name" value="Ribosyl_crysJ1"/>
</dbReference>
<sequence>MTDDTTGTGANDGGRGRAPVPESLDSLEGLALGDAFGERWFHTFRSPERALAEIARREPPAESPWRWTDDTAMAVSVLRVLHEHGEVVPHRLAAFFAESFAADPRRGYGSGMHRLLPGLAVDPTTWSVAARDLFGGEGSLGNGAAMRVAPLGAWYAGDPGAAARAAELSARVTHAHPQGVAGAVAVAVAAAILAGRDPAAPTGGELLMVVAGHLPAGEVRGGVERAIDLPGDAGPERAAALLGSGDRVRADDTVPFALWCAAHRADDLTEALWTTAAGFGDVDTTCAIVGGVVAARTGLGGVPPTWWERREPLPAPFARWRPVRSRGGQGRGPDAGPIRNRSLRMRVPVAGPTVRTTTGPLPGPRGTGEQEAHRMSTSDESSSGTERNEPLDENRPTPDRLLHTGGDRPVDPEDLVRLTGREPTPERLEWARKKLEEEGPAAVERLLP</sequence>
<feature type="binding site" evidence="1">
    <location>
        <position position="284"/>
    </location>
    <ligand>
        <name>Mg(2+)</name>
        <dbReference type="ChEBI" id="CHEBI:18420"/>
        <label>1</label>
    </ligand>
</feature>
<evidence type="ECO:0000313" key="3">
    <source>
        <dbReference type="EMBL" id="MBB0231473.1"/>
    </source>
</evidence>
<organism evidence="3 4">
    <name type="scientific">Streptomyces calidiresistens</name>
    <dbReference type="NCBI Taxonomy" id="1485586"/>
    <lineage>
        <taxon>Bacteria</taxon>
        <taxon>Bacillati</taxon>
        <taxon>Actinomycetota</taxon>
        <taxon>Actinomycetes</taxon>
        <taxon>Kitasatosporales</taxon>
        <taxon>Streptomycetaceae</taxon>
        <taxon>Streptomyces</taxon>
    </lineage>
</organism>
<keyword evidence="1" id="KW-0460">Magnesium</keyword>
<gene>
    <name evidence="3" type="ORF">FOE67_18670</name>
</gene>
<evidence type="ECO:0000313" key="4">
    <source>
        <dbReference type="Proteomes" id="UP000530234"/>
    </source>
</evidence>
<feature type="compositionally biased region" description="Basic and acidic residues" evidence="2">
    <location>
        <begin position="386"/>
        <end position="433"/>
    </location>
</feature>
<feature type="binding site" evidence="1">
    <location>
        <position position="281"/>
    </location>
    <ligand>
        <name>Mg(2+)</name>
        <dbReference type="ChEBI" id="CHEBI:18420"/>
        <label>1</label>
    </ligand>
</feature>
<dbReference type="Pfam" id="PF03747">
    <property type="entry name" value="ADP_ribosyl_GH"/>
    <property type="match status" value="1"/>
</dbReference>
<keyword evidence="1" id="KW-0479">Metal-binding</keyword>
<keyword evidence="4" id="KW-1185">Reference proteome</keyword>
<dbReference type="RefSeq" id="WP_182665882.1">
    <property type="nucleotide sequence ID" value="NZ_VKHS01000526.1"/>
</dbReference>
<dbReference type="InterPro" id="IPR036705">
    <property type="entry name" value="Ribosyl_crysJ1_sf"/>
</dbReference>
<dbReference type="SUPFAM" id="SSF101478">
    <property type="entry name" value="ADP-ribosylglycohydrolase"/>
    <property type="match status" value="1"/>
</dbReference>
<comment type="caution">
    <text evidence="3">The sequence shown here is derived from an EMBL/GenBank/DDBJ whole genome shotgun (WGS) entry which is preliminary data.</text>
</comment>
<dbReference type="PANTHER" id="PTHR16222:SF12">
    <property type="entry name" value="ADP-RIBOSYLGLYCOHYDROLASE-RELATED"/>
    <property type="match status" value="1"/>
</dbReference>
<dbReference type="GO" id="GO:0046872">
    <property type="term" value="F:metal ion binding"/>
    <property type="evidence" value="ECO:0007669"/>
    <property type="project" value="UniProtKB-KW"/>
</dbReference>
<feature type="binding site" evidence="1">
    <location>
        <position position="69"/>
    </location>
    <ligand>
        <name>Mg(2+)</name>
        <dbReference type="ChEBI" id="CHEBI:18420"/>
        <label>1</label>
    </ligand>
</feature>
<reference evidence="4" key="1">
    <citation type="submission" date="2019-10" db="EMBL/GenBank/DDBJ databases">
        <title>Streptomyces sp. nov., a novel actinobacterium isolated from alkaline environment.</title>
        <authorList>
            <person name="Golinska P."/>
        </authorList>
    </citation>
    <scope>NUCLEOTIDE SEQUENCE [LARGE SCALE GENOMIC DNA]</scope>
    <source>
        <strain evidence="4">DSM 42108</strain>
    </source>
</reference>
<dbReference type="EMBL" id="VKHS01000526">
    <property type="protein sequence ID" value="MBB0231473.1"/>
    <property type="molecule type" value="Genomic_DNA"/>
</dbReference>
<feature type="compositionally biased region" description="Low complexity" evidence="2">
    <location>
        <begin position="351"/>
        <end position="360"/>
    </location>
</feature>
<comment type="cofactor">
    <cofactor evidence="1">
        <name>Mg(2+)</name>
        <dbReference type="ChEBI" id="CHEBI:18420"/>
    </cofactor>
    <text evidence="1">Binds 2 magnesium ions per subunit.</text>
</comment>
<feature type="binding site" evidence="1">
    <location>
        <position position="70"/>
    </location>
    <ligand>
        <name>Mg(2+)</name>
        <dbReference type="ChEBI" id="CHEBI:18420"/>
        <label>1</label>
    </ligand>
</feature>
<evidence type="ECO:0000256" key="1">
    <source>
        <dbReference type="PIRSR" id="PIRSR605502-1"/>
    </source>
</evidence>
<evidence type="ECO:0000256" key="2">
    <source>
        <dbReference type="SAM" id="MobiDB-lite"/>
    </source>
</evidence>
<dbReference type="InterPro" id="IPR050792">
    <property type="entry name" value="ADP-ribosylglycohydrolase"/>
</dbReference>
<dbReference type="Gene3D" id="1.10.4080.10">
    <property type="entry name" value="ADP-ribosylation/Crystallin J1"/>
    <property type="match status" value="1"/>
</dbReference>
<dbReference type="PANTHER" id="PTHR16222">
    <property type="entry name" value="ADP-RIBOSYLGLYCOHYDROLASE"/>
    <property type="match status" value="1"/>
</dbReference>
<evidence type="ECO:0008006" key="5">
    <source>
        <dbReference type="Google" id="ProtNLM"/>
    </source>
</evidence>
<accession>A0A7W3XY14</accession>
<dbReference type="AlphaFoldDB" id="A0A7W3XY14"/>
<proteinExistence type="predicted"/>
<dbReference type="Proteomes" id="UP000530234">
    <property type="component" value="Unassembled WGS sequence"/>
</dbReference>